<evidence type="ECO:0000256" key="1">
    <source>
        <dbReference type="ARBA" id="ARBA00003510"/>
    </source>
</evidence>
<dbReference type="Proteomes" id="UP000824504">
    <property type="component" value="Chromosome"/>
</dbReference>
<keyword evidence="7 10" id="KW-0812">Transmembrane</keyword>
<evidence type="ECO:0000313" key="13">
    <source>
        <dbReference type="Proteomes" id="UP000824504"/>
    </source>
</evidence>
<keyword evidence="8 10" id="KW-1133">Transmembrane helix</keyword>
<proteinExistence type="inferred from homology"/>
<feature type="transmembrane region" description="Helical" evidence="10">
    <location>
        <begin position="22"/>
        <end position="45"/>
    </location>
</feature>
<feature type="transmembrane region" description="Helical" evidence="10">
    <location>
        <begin position="174"/>
        <end position="201"/>
    </location>
</feature>
<dbReference type="PANTHER" id="PTHR42922:SF1">
    <property type="entry name" value="PHOSPHATE TRANSPORT SYSTEM PERMEASE PROTEIN PSTA"/>
    <property type="match status" value="1"/>
</dbReference>
<comment type="function">
    <text evidence="1">Part of the binding-protein-dependent transport system for phosphate; probably responsible for the translocation of the substrate across the membrane.</text>
</comment>
<evidence type="ECO:0000256" key="8">
    <source>
        <dbReference type="ARBA" id="ARBA00022989"/>
    </source>
</evidence>
<dbReference type="PANTHER" id="PTHR42922">
    <property type="entry name" value="PHOSPHATE TRANSPORT SYSTEM PERMEASE PROTEIN PSTA"/>
    <property type="match status" value="1"/>
</dbReference>
<dbReference type="InterPro" id="IPR005672">
    <property type="entry name" value="Phosphate_PstA"/>
</dbReference>
<accession>A0ABX8SGE6</accession>
<feature type="transmembrane region" description="Helical" evidence="10">
    <location>
        <begin position="135"/>
        <end position="162"/>
    </location>
</feature>
<protein>
    <recommendedName>
        <fullName evidence="10">Phosphate transport system permease protein PstA</fullName>
    </recommendedName>
</protein>
<dbReference type="InterPro" id="IPR051408">
    <property type="entry name" value="Phosphate_transprt_permease"/>
</dbReference>
<evidence type="ECO:0000256" key="3">
    <source>
        <dbReference type="ARBA" id="ARBA00007069"/>
    </source>
</evidence>
<dbReference type="CDD" id="cd06261">
    <property type="entry name" value="TM_PBP2"/>
    <property type="match status" value="1"/>
</dbReference>
<keyword evidence="13" id="KW-1185">Reference proteome</keyword>
<feature type="transmembrane region" description="Helical" evidence="10">
    <location>
        <begin position="51"/>
        <end position="74"/>
    </location>
</feature>
<gene>
    <name evidence="12" type="primary">pstA</name>
    <name evidence="12" type="ORF">KDB89_11570</name>
</gene>
<feature type="transmembrane region" description="Helical" evidence="10">
    <location>
        <begin position="207"/>
        <end position="224"/>
    </location>
</feature>
<dbReference type="Pfam" id="PF00528">
    <property type="entry name" value="BPD_transp_1"/>
    <property type="match status" value="1"/>
</dbReference>
<sequence>MHATVTESADSRKRNILTSAQLPPATTPALIVTAVVAAAGVLALFGSASVGAVIALGAAVFLVASYSLSAAVEGTRKAKDRLARNIVTGLFLLALVPLISVVWGTISKGMARFDALFFSSSMRNVVGEGGGAVHAIWGTLIITGLATLISVPIGILTAIYLVEYAGKAKLGRAIRFFVDVMTGIPSIVAGLFAYTVFSLFFGAGTNNGISGACALAILMIPTVVRSTEEMLRLVPNELREASYALGVPKFRTIGRVVLPTSIAGIVTGVVLGIARIIGETAPLLVTAAITSSMNLNPLANPMATLPVFVYYEYTTPGADPTPYIDRAWAGALTLIIIVMGLNLIGRLIAWKFAPKAGR</sequence>
<dbReference type="NCBIfam" id="TIGR00974">
    <property type="entry name" value="3a0107s02c"/>
    <property type="match status" value="1"/>
</dbReference>
<dbReference type="EMBL" id="CP079216">
    <property type="protein sequence ID" value="QXT62381.1"/>
    <property type="molecule type" value="Genomic_DNA"/>
</dbReference>
<dbReference type="InterPro" id="IPR000515">
    <property type="entry name" value="MetI-like"/>
</dbReference>
<evidence type="ECO:0000256" key="2">
    <source>
        <dbReference type="ARBA" id="ARBA00004651"/>
    </source>
</evidence>
<comment type="subcellular location">
    <subcellularLocation>
        <location evidence="2 10">Cell membrane</location>
        <topology evidence="2 10">Multi-pass membrane protein</topology>
    </subcellularLocation>
</comment>
<evidence type="ECO:0000256" key="10">
    <source>
        <dbReference type="RuleBase" id="RU363043"/>
    </source>
</evidence>
<dbReference type="PROSITE" id="PS50928">
    <property type="entry name" value="ABC_TM1"/>
    <property type="match status" value="1"/>
</dbReference>
<evidence type="ECO:0000259" key="11">
    <source>
        <dbReference type="PROSITE" id="PS50928"/>
    </source>
</evidence>
<name>A0ABX8SGE6_9ACTN</name>
<evidence type="ECO:0000256" key="7">
    <source>
        <dbReference type="ARBA" id="ARBA00022692"/>
    </source>
</evidence>
<evidence type="ECO:0000256" key="4">
    <source>
        <dbReference type="ARBA" id="ARBA00022448"/>
    </source>
</evidence>
<evidence type="ECO:0000256" key="6">
    <source>
        <dbReference type="ARBA" id="ARBA00022592"/>
    </source>
</evidence>
<feature type="domain" description="ABC transmembrane type-1" evidence="11">
    <location>
        <begin position="136"/>
        <end position="345"/>
    </location>
</feature>
<reference evidence="12 13" key="1">
    <citation type="submission" date="2021-07" db="EMBL/GenBank/DDBJ databases">
        <title>complete genome sequencing of Tessaracoccus sp.J1M15.</title>
        <authorList>
            <person name="Bae J.-W."/>
            <person name="Kim D.-y."/>
        </authorList>
    </citation>
    <scope>NUCLEOTIDE SEQUENCE [LARGE SCALE GENOMIC DNA]</scope>
    <source>
        <strain evidence="12 13">J1M15</strain>
    </source>
</reference>
<feature type="transmembrane region" description="Helical" evidence="10">
    <location>
        <begin position="256"/>
        <end position="277"/>
    </location>
</feature>
<evidence type="ECO:0000313" key="12">
    <source>
        <dbReference type="EMBL" id="QXT62381.1"/>
    </source>
</evidence>
<organism evidence="12 13">
    <name type="scientific">Tessaracoccus palaemonis</name>
    <dbReference type="NCBI Taxonomy" id="2829499"/>
    <lineage>
        <taxon>Bacteria</taxon>
        <taxon>Bacillati</taxon>
        <taxon>Actinomycetota</taxon>
        <taxon>Actinomycetes</taxon>
        <taxon>Propionibacteriales</taxon>
        <taxon>Propionibacteriaceae</taxon>
        <taxon>Tessaracoccus</taxon>
    </lineage>
</organism>
<comment type="similarity">
    <text evidence="3 10">Belongs to the binding-protein-dependent transport system permease family. CysTW subfamily.</text>
</comment>
<keyword evidence="9 10" id="KW-0472">Membrane</keyword>
<keyword evidence="6" id="KW-0592">Phosphate transport</keyword>
<keyword evidence="4" id="KW-0813">Transport</keyword>
<evidence type="ECO:0000256" key="5">
    <source>
        <dbReference type="ARBA" id="ARBA00022475"/>
    </source>
</evidence>
<keyword evidence="5 10" id="KW-1003">Cell membrane</keyword>
<feature type="transmembrane region" description="Helical" evidence="10">
    <location>
        <begin position="86"/>
        <end position="106"/>
    </location>
</feature>
<feature type="transmembrane region" description="Helical" evidence="10">
    <location>
        <begin position="327"/>
        <end position="349"/>
    </location>
</feature>
<dbReference type="RefSeq" id="WP_219081194.1">
    <property type="nucleotide sequence ID" value="NZ_CP079216.1"/>
</dbReference>
<evidence type="ECO:0000256" key="9">
    <source>
        <dbReference type="ARBA" id="ARBA00023136"/>
    </source>
</evidence>